<organism evidence="2 3">
    <name type="scientific">Acidocella aminolytica 101 = DSM 11237</name>
    <dbReference type="NCBI Taxonomy" id="1120923"/>
    <lineage>
        <taxon>Bacteria</taxon>
        <taxon>Pseudomonadati</taxon>
        <taxon>Pseudomonadota</taxon>
        <taxon>Alphaproteobacteria</taxon>
        <taxon>Acetobacterales</taxon>
        <taxon>Acidocellaceae</taxon>
        <taxon>Acidocella</taxon>
    </lineage>
</organism>
<gene>
    <name evidence="2" type="ORF">Aam_093_006</name>
</gene>
<dbReference type="AlphaFoldDB" id="A0A0D6PJ62"/>
<evidence type="ECO:0000256" key="1">
    <source>
        <dbReference type="SAM" id="MobiDB-lite"/>
    </source>
</evidence>
<evidence type="ECO:0000313" key="3">
    <source>
        <dbReference type="Proteomes" id="UP000032668"/>
    </source>
</evidence>
<proteinExistence type="predicted"/>
<dbReference type="Proteomes" id="UP000032668">
    <property type="component" value="Unassembled WGS sequence"/>
</dbReference>
<sequence>MQSPKRKPTSRQPGVELGYPEGQNLNRLSVPGFNPLNLGAQLFNGGFRPQGSLIRVFE</sequence>
<protein>
    <submittedName>
        <fullName evidence="2">Uncharacterized protein</fullName>
    </submittedName>
</protein>
<evidence type="ECO:0000313" key="2">
    <source>
        <dbReference type="EMBL" id="GAN81431.1"/>
    </source>
</evidence>
<reference evidence="2 3" key="1">
    <citation type="submission" date="2012-11" db="EMBL/GenBank/DDBJ databases">
        <title>Whole genome sequence of Acidocella aminolytica 101 = DSM 11237.</title>
        <authorList>
            <person name="Azuma Y."/>
            <person name="Higashiura N."/>
            <person name="Hirakawa H."/>
            <person name="Matsushita K."/>
        </authorList>
    </citation>
    <scope>NUCLEOTIDE SEQUENCE [LARGE SCALE GENOMIC DNA]</scope>
    <source>
        <strain evidence="3">101 / DSM 11237</strain>
    </source>
</reference>
<keyword evidence="3" id="KW-1185">Reference proteome</keyword>
<comment type="caution">
    <text evidence="2">The sequence shown here is derived from an EMBL/GenBank/DDBJ whole genome shotgun (WGS) entry which is preliminary data.</text>
</comment>
<name>A0A0D6PJ62_9PROT</name>
<feature type="region of interest" description="Disordered" evidence="1">
    <location>
        <begin position="1"/>
        <end position="23"/>
    </location>
</feature>
<dbReference type="EMBL" id="BANC01000091">
    <property type="protein sequence ID" value="GAN81431.1"/>
    <property type="molecule type" value="Genomic_DNA"/>
</dbReference>
<accession>A0A0D6PJ62</accession>